<evidence type="ECO:0000256" key="7">
    <source>
        <dbReference type="ARBA" id="ARBA00022692"/>
    </source>
</evidence>
<dbReference type="AlphaFoldDB" id="A0A9W4QQN0"/>
<dbReference type="GO" id="GO:0034257">
    <property type="term" value="F:nicotinamide riboside transmembrane transporter activity"/>
    <property type="evidence" value="ECO:0007669"/>
    <property type="project" value="InterPro"/>
</dbReference>
<keyword evidence="6" id="KW-1003">Cell membrane</keyword>
<feature type="transmembrane region" description="Helical" evidence="10">
    <location>
        <begin position="12"/>
        <end position="35"/>
    </location>
</feature>
<evidence type="ECO:0000313" key="11">
    <source>
        <dbReference type="EMBL" id="CAH9049425.1"/>
    </source>
</evidence>
<protein>
    <recommendedName>
        <fullName evidence="4">Nicotinamide riboside transporter PnuC</fullName>
    </recommendedName>
</protein>
<feature type="transmembrane region" description="Helical" evidence="10">
    <location>
        <begin position="42"/>
        <end position="62"/>
    </location>
</feature>
<evidence type="ECO:0000256" key="4">
    <source>
        <dbReference type="ARBA" id="ARBA00017522"/>
    </source>
</evidence>
<evidence type="ECO:0000256" key="10">
    <source>
        <dbReference type="SAM" id="Phobius"/>
    </source>
</evidence>
<evidence type="ECO:0000256" key="1">
    <source>
        <dbReference type="ARBA" id="ARBA00002672"/>
    </source>
</evidence>
<feature type="transmembrane region" description="Helical" evidence="10">
    <location>
        <begin position="138"/>
        <end position="157"/>
    </location>
</feature>
<reference evidence="11 14" key="1">
    <citation type="submission" date="2022-07" db="EMBL/GenBank/DDBJ databases">
        <authorList>
            <person name="Criscuolo A."/>
        </authorList>
    </citation>
    <scope>NUCLEOTIDE SEQUENCE</scope>
    <source>
        <strain evidence="14">CIP 111951</strain>
        <strain evidence="11">CIP111854</strain>
        <strain evidence="12">CIP111951</strain>
    </source>
</reference>
<dbReference type="EMBL" id="CAMAPC010000001">
    <property type="protein sequence ID" value="CAH9049425.1"/>
    <property type="molecule type" value="Genomic_DNA"/>
</dbReference>
<evidence type="ECO:0000256" key="8">
    <source>
        <dbReference type="ARBA" id="ARBA00022989"/>
    </source>
</evidence>
<organism evidence="11 13">
    <name type="scientific">Pseudoalteromonas holothuriae</name>
    <dbReference type="NCBI Taxonomy" id="2963714"/>
    <lineage>
        <taxon>Bacteria</taxon>
        <taxon>Pseudomonadati</taxon>
        <taxon>Pseudomonadota</taxon>
        <taxon>Gammaproteobacteria</taxon>
        <taxon>Alteromonadales</taxon>
        <taxon>Pseudoalteromonadaceae</taxon>
        <taxon>Pseudoalteromonas</taxon>
    </lineage>
</organism>
<evidence type="ECO:0000313" key="13">
    <source>
        <dbReference type="Proteomes" id="UP001152467"/>
    </source>
</evidence>
<keyword evidence="7 10" id="KW-0812">Transmembrane</keyword>
<dbReference type="PANTHER" id="PTHR36122:SF2">
    <property type="entry name" value="NICOTINAMIDE RIBOSIDE TRANSPORTER PNUC"/>
    <property type="match status" value="1"/>
</dbReference>
<dbReference type="PANTHER" id="PTHR36122">
    <property type="entry name" value="NICOTINAMIDE RIBOSIDE TRANSPORTER PNUC"/>
    <property type="match status" value="1"/>
</dbReference>
<keyword evidence="9 10" id="KW-0472">Membrane</keyword>
<dbReference type="NCBIfam" id="TIGR01528">
    <property type="entry name" value="NMN_trans_PnuC"/>
    <property type="match status" value="1"/>
</dbReference>
<evidence type="ECO:0000256" key="2">
    <source>
        <dbReference type="ARBA" id="ARBA00004651"/>
    </source>
</evidence>
<dbReference type="Proteomes" id="UP001152485">
    <property type="component" value="Unassembled WGS sequence"/>
</dbReference>
<keyword evidence="5" id="KW-0813">Transport</keyword>
<comment type="function">
    <text evidence="1">Required for nicotinamide riboside transport across the inner membrane.</text>
</comment>
<proteinExistence type="inferred from homology"/>
<keyword evidence="13" id="KW-1185">Reference proteome</keyword>
<dbReference type="Proteomes" id="UP001152467">
    <property type="component" value="Unassembled WGS sequence"/>
</dbReference>
<comment type="similarity">
    <text evidence="3">Belongs to the nicotinamide ribonucleoside (NR) uptake permease (TC 4.B.1) family.</text>
</comment>
<gene>
    <name evidence="11" type="ORF">PSECIP111854_00058</name>
    <name evidence="12" type="ORF">PSECIP111951_01362</name>
</gene>
<dbReference type="Pfam" id="PF04973">
    <property type="entry name" value="NMN_transporter"/>
    <property type="match status" value="1"/>
</dbReference>
<keyword evidence="8 10" id="KW-1133">Transmembrane helix</keyword>
<comment type="caution">
    <text evidence="11">The sequence shown here is derived from an EMBL/GenBank/DDBJ whole genome shotgun (WGS) entry which is preliminary data.</text>
</comment>
<evidence type="ECO:0000256" key="6">
    <source>
        <dbReference type="ARBA" id="ARBA00022475"/>
    </source>
</evidence>
<evidence type="ECO:0000256" key="5">
    <source>
        <dbReference type="ARBA" id="ARBA00022448"/>
    </source>
</evidence>
<feature type="transmembrane region" description="Helical" evidence="10">
    <location>
        <begin position="185"/>
        <end position="204"/>
    </location>
</feature>
<evidence type="ECO:0000313" key="14">
    <source>
        <dbReference type="Proteomes" id="UP001152485"/>
    </source>
</evidence>
<evidence type="ECO:0000256" key="3">
    <source>
        <dbReference type="ARBA" id="ARBA00006669"/>
    </source>
</evidence>
<sequence length="214" mass="24388">MHEFLNFLQHVISGFQAMSVWEYLAVVLSIAYMLLAMKQSAWCWVAGGLSTLIYTLLFFNGALLMESLLNFFYLAMAVYGWWQWRQGAVTSAKSIQVTQSTLLVSSWSVAKHSKLIVLTSLCSLGVGYVMDNHTYADFAYLDALTTCFGVVATYMLTKKVLENWLYWVVIDAVSIYLYVCKGYFPTVILFSFYTILAAVNYRQWHKSLHSSTSK</sequence>
<accession>A0A9W4QQN0</accession>
<dbReference type="EMBL" id="CAMAPD010000005">
    <property type="protein sequence ID" value="CAH9055981.1"/>
    <property type="molecule type" value="Genomic_DNA"/>
</dbReference>
<evidence type="ECO:0000313" key="12">
    <source>
        <dbReference type="EMBL" id="CAH9055981.1"/>
    </source>
</evidence>
<evidence type="ECO:0000256" key="9">
    <source>
        <dbReference type="ARBA" id="ARBA00023136"/>
    </source>
</evidence>
<comment type="subcellular location">
    <subcellularLocation>
        <location evidence="2">Cell membrane</location>
        <topology evidence="2">Multi-pass membrane protein</topology>
    </subcellularLocation>
</comment>
<dbReference type="GO" id="GO:0005886">
    <property type="term" value="C:plasma membrane"/>
    <property type="evidence" value="ECO:0007669"/>
    <property type="project" value="UniProtKB-SubCell"/>
</dbReference>
<name>A0A9W4QQN0_9GAMM</name>
<dbReference type="InterPro" id="IPR006419">
    <property type="entry name" value="NMN_transpt_PnuC"/>
</dbReference>